<dbReference type="GO" id="GO:0016491">
    <property type="term" value="F:oxidoreductase activity"/>
    <property type="evidence" value="ECO:0007669"/>
    <property type="project" value="UniProtKB-KW"/>
</dbReference>
<reference evidence="14" key="1">
    <citation type="submission" date="2016-03" db="EMBL/GenBank/DDBJ databases">
        <title>Complete genome sequence of the type strain Actinoalloteichus hymeniacidonis DSM 45092.</title>
        <authorList>
            <person name="Schaffert L."/>
            <person name="Albersmeier A."/>
            <person name="Winkler A."/>
            <person name="Kalinowski J."/>
            <person name="Zotchev S."/>
            <person name="Ruckert C."/>
        </authorList>
    </citation>
    <scope>NUCLEOTIDE SEQUENCE [LARGE SCALE GENOMIC DNA]</scope>
    <source>
        <strain evidence="14">HPA177(T) (DSM 45092(T))</strain>
    </source>
</reference>
<dbReference type="PANTHER" id="PTHR35457">
    <property type="entry name" value="HEME A SYNTHASE"/>
    <property type="match status" value="1"/>
</dbReference>
<evidence type="ECO:0000256" key="7">
    <source>
        <dbReference type="ARBA" id="ARBA00023004"/>
    </source>
</evidence>
<feature type="transmembrane region" description="Helical" evidence="12">
    <location>
        <begin position="24"/>
        <end position="46"/>
    </location>
</feature>
<evidence type="ECO:0000256" key="2">
    <source>
        <dbReference type="ARBA" id="ARBA00022475"/>
    </source>
</evidence>
<dbReference type="Pfam" id="PF02628">
    <property type="entry name" value="COX15-CtaA"/>
    <property type="match status" value="1"/>
</dbReference>
<evidence type="ECO:0000313" key="13">
    <source>
        <dbReference type="EMBL" id="AOS63170.1"/>
    </source>
</evidence>
<keyword evidence="3 12" id="KW-0812">Transmembrane</keyword>
<evidence type="ECO:0000256" key="1">
    <source>
        <dbReference type="ARBA" id="ARBA00004141"/>
    </source>
</evidence>
<keyword evidence="9 12" id="KW-0472">Membrane</keyword>
<comment type="pathway">
    <text evidence="11">Porphyrin-containing compound metabolism.</text>
</comment>
<evidence type="ECO:0000256" key="4">
    <source>
        <dbReference type="ARBA" id="ARBA00022723"/>
    </source>
</evidence>
<dbReference type="GO" id="GO:0006784">
    <property type="term" value="P:heme A biosynthetic process"/>
    <property type="evidence" value="ECO:0007669"/>
    <property type="project" value="InterPro"/>
</dbReference>
<dbReference type="KEGG" id="ahm:TL08_11780"/>
<evidence type="ECO:0008006" key="15">
    <source>
        <dbReference type="Google" id="ProtNLM"/>
    </source>
</evidence>
<keyword evidence="6" id="KW-0560">Oxidoreductase</keyword>
<evidence type="ECO:0000256" key="8">
    <source>
        <dbReference type="ARBA" id="ARBA00023133"/>
    </source>
</evidence>
<evidence type="ECO:0000256" key="11">
    <source>
        <dbReference type="ARBA" id="ARBA00023444"/>
    </source>
</evidence>
<evidence type="ECO:0000256" key="10">
    <source>
        <dbReference type="ARBA" id="ARBA00023157"/>
    </source>
</evidence>
<keyword evidence="4" id="KW-0479">Metal-binding</keyword>
<keyword evidence="14" id="KW-1185">Reference proteome</keyword>
<dbReference type="Proteomes" id="UP000095210">
    <property type="component" value="Chromosome"/>
</dbReference>
<comment type="subcellular location">
    <subcellularLocation>
        <location evidence="1">Membrane</location>
        <topology evidence="1">Multi-pass membrane protein</topology>
    </subcellularLocation>
</comment>
<dbReference type="GO" id="GO:0046872">
    <property type="term" value="F:metal ion binding"/>
    <property type="evidence" value="ECO:0007669"/>
    <property type="project" value="UniProtKB-KW"/>
</dbReference>
<evidence type="ECO:0000256" key="6">
    <source>
        <dbReference type="ARBA" id="ARBA00023002"/>
    </source>
</evidence>
<evidence type="ECO:0000256" key="12">
    <source>
        <dbReference type="SAM" id="Phobius"/>
    </source>
</evidence>
<keyword evidence="5 12" id="KW-1133">Transmembrane helix</keyword>
<name>A0AAC9HRI1_9PSEU</name>
<feature type="transmembrane region" description="Helical" evidence="12">
    <location>
        <begin position="283"/>
        <end position="303"/>
    </location>
</feature>
<dbReference type="AlphaFoldDB" id="A0AAC9HRI1"/>
<gene>
    <name evidence="13" type="ORF">TL08_11780</name>
</gene>
<dbReference type="InterPro" id="IPR050450">
    <property type="entry name" value="COX15/CtaA_HemeA_synthase"/>
</dbReference>
<evidence type="ECO:0000313" key="14">
    <source>
        <dbReference type="Proteomes" id="UP000095210"/>
    </source>
</evidence>
<evidence type="ECO:0000256" key="9">
    <source>
        <dbReference type="ARBA" id="ARBA00023136"/>
    </source>
</evidence>
<keyword evidence="8" id="KW-0350">Heme biosynthesis</keyword>
<protein>
    <recommendedName>
        <fullName evidence="15">Cytochrome oxidase assembly protein</fullName>
    </recommendedName>
</protein>
<evidence type="ECO:0000256" key="5">
    <source>
        <dbReference type="ARBA" id="ARBA00022989"/>
    </source>
</evidence>
<dbReference type="EMBL" id="CP014859">
    <property type="protein sequence ID" value="AOS63170.1"/>
    <property type="molecule type" value="Genomic_DNA"/>
</dbReference>
<keyword evidence="2" id="KW-1003">Cell membrane</keyword>
<dbReference type="PANTHER" id="PTHR35457:SF1">
    <property type="entry name" value="HEME A SYNTHASE"/>
    <property type="match status" value="1"/>
</dbReference>
<evidence type="ECO:0000256" key="3">
    <source>
        <dbReference type="ARBA" id="ARBA00022692"/>
    </source>
</evidence>
<organism evidence="13 14">
    <name type="scientific">Actinoalloteichus hymeniacidonis</name>
    <dbReference type="NCBI Taxonomy" id="340345"/>
    <lineage>
        <taxon>Bacteria</taxon>
        <taxon>Bacillati</taxon>
        <taxon>Actinomycetota</taxon>
        <taxon>Actinomycetes</taxon>
        <taxon>Pseudonocardiales</taxon>
        <taxon>Pseudonocardiaceae</taxon>
        <taxon>Actinoalloteichus</taxon>
    </lineage>
</organism>
<feature type="transmembrane region" description="Helical" evidence="12">
    <location>
        <begin position="141"/>
        <end position="162"/>
    </location>
</feature>
<proteinExistence type="predicted"/>
<feature type="transmembrane region" description="Helical" evidence="12">
    <location>
        <begin position="183"/>
        <end position="204"/>
    </location>
</feature>
<sequence length="338" mass="36046">MRTVPAQDAFSRLTDRLPDVGARVIRWLLVINLICQTVIAVTGSVVRVTGSGLGCDTWPNCHPGTLVPVAHPELDAITQWIEFGNRLLSVGIGLVALLCVLAVLGHRPRRTRLARLTIVTLGGTLLQGLIGGITVLMDLRWWTVAVHLLVSMSLVWTAMLALRASGEGDREPRPLVPAPIRQLVATANGVLGALLVAGTLVTAAGPHAGDAATPRLNLPIDVLAQLHAELLFLFLGLLIALSFAFRAVSAPPRVWRGYWWLLGVVVAQGAIGMVQYWTGVPEVLVTLHVLGAALVVVAAAWLWTTLRDRGSVPTAFDPTKTNAIADSAGRRGEFASSK</sequence>
<feature type="transmembrane region" description="Helical" evidence="12">
    <location>
        <begin position="116"/>
        <end position="135"/>
    </location>
</feature>
<feature type="transmembrane region" description="Helical" evidence="12">
    <location>
        <begin position="87"/>
        <end position="104"/>
    </location>
</feature>
<accession>A0AAC9HRI1</accession>
<feature type="transmembrane region" description="Helical" evidence="12">
    <location>
        <begin position="257"/>
        <end position="277"/>
    </location>
</feature>
<feature type="transmembrane region" description="Helical" evidence="12">
    <location>
        <begin position="224"/>
        <end position="245"/>
    </location>
</feature>
<keyword evidence="10" id="KW-1015">Disulfide bond</keyword>
<dbReference type="GO" id="GO:0016020">
    <property type="term" value="C:membrane"/>
    <property type="evidence" value="ECO:0007669"/>
    <property type="project" value="UniProtKB-SubCell"/>
</dbReference>
<keyword evidence="7" id="KW-0408">Iron</keyword>
<dbReference type="InterPro" id="IPR003780">
    <property type="entry name" value="COX15/CtaA_fam"/>
</dbReference>